<keyword evidence="5 7" id="KW-1133">Transmembrane helix</keyword>
<dbReference type="PROSITE" id="PS50850">
    <property type="entry name" value="MFS"/>
    <property type="match status" value="1"/>
</dbReference>
<protein>
    <submittedName>
        <fullName evidence="9">MFS transporter</fullName>
    </submittedName>
</protein>
<feature type="transmembrane region" description="Helical" evidence="7">
    <location>
        <begin position="56"/>
        <end position="73"/>
    </location>
</feature>
<reference evidence="9" key="1">
    <citation type="submission" date="2022-07" db="EMBL/GenBank/DDBJ databases">
        <title>FELIX.</title>
        <authorList>
            <person name="Wan K.H."/>
            <person name="Park S."/>
            <person name="Lawrence Q."/>
            <person name="Eichenberger J.P."/>
            <person name="Booth B.W."/>
            <person name="Piaggio A.J."/>
            <person name="Chandler J.C."/>
            <person name="Franklin A.B."/>
            <person name="Celniker S.E."/>
        </authorList>
    </citation>
    <scope>NUCLEOTIDE SEQUENCE</scope>
    <source>
        <strain evidence="9">QA-1986 374</strain>
    </source>
</reference>
<evidence type="ECO:0000256" key="7">
    <source>
        <dbReference type="SAM" id="Phobius"/>
    </source>
</evidence>
<keyword evidence="2" id="KW-0813">Transport</keyword>
<dbReference type="EMBL" id="CP101914">
    <property type="protein sequence ID" value="UUI05563.1"/>
    <property type="molecule type" value="Genomic_DNA"/>
</dbReference>
<name>A0ABY5JYQ1_9BACI</name>
<evidence type="ECO:0000256" key="5">
    <source>
        <dbReference type="ARBA" id="ARBA00022989"/>
    </source>
</evidence>
<keyword evidence="6 7" id="KW-0472">Membrane</keyword>
<gene>
    <name evidence="9" type="ORF">NP439_13350</name>
</gene>
<dbReference type="Proteomes" id="UP001059773">
    <property type="component" value="Chromosome"/>
</dbReference>
<keyword evidence="3" id="KW-1003">Cell membrane</keyword>
<dbReference type="InterPro" id="IPR020846">
    <property type="entry name" value="MFS_dom"/>
</dbReference>
<dbReference type="InterPro" id="IPR011701">
    <property type="entry name" value="MFS"/>
</dbReference>
<dbReference type="InterPro" id="IPR050189">
    <property type="entry name" value="MFS_Efflux_Transporters"/>
</dbReference>
<comment type="subcellular location">
    <subcellularLocation>
        <location evidence="1">Cell membrane</location>
        <topology evidence="1">Multi-pass membrane protein</topology>
    </subcellularLocation>
</comment>
<dbReference type="PANTHER" id="PTHR43124">
    <property type="entry name" value="PURINE EFFLUX PUMP PBUE"/>
    <property type="match status" value="1"/>
</dbReference>
<evidence type="ECO:0000313" key="10">
    <source>
        <dbReference type="Proteomes" id="UP001059773"/>
    </source>
</evidence>
<evidence type="ECO:0000256" key="3">
    <source>
        <dbReference type="ARBA" id="ARBA00022475"/>
    </source>
</evidence>
<dbReference type="SUPFAM" id="SSF103473">
    <property type="entry name" value="MFS general substrate transporter"/>
    <property type="match status" value="1"/>
</dbReference>
<evidence type="ECO:0000256" key="4">
    <source>
        <dbReference type="ARBA" id="ARBA00022692"/>
    </source>
</evidence>
<keyword evidence="10" id="KW-1185">Reference proteome</keyword>
<dbReference type="InterPro" id="IPR036259">
    <property type="entry name" value="MFS_trans_sf"/>
</dbReference>
<feature type="transmembrane region" description="Helical" evidence="7">
    <location>
        <begin position="20"/>
        <end position="44"/>
    </location>
</feature>
<dbReference type="RefSeq" id="WP_256710398.1">
    <property type="nucleotide sequence ID" value="NZ_JBHTNK010000012.1"/>
</dbReference>
<evidence type="ECO:0000259" key="8">
    <source>
        <dbReference type="PROSITE" id="PS50850"/>
    </source>
</evidence>
<evidence type="ECO:0000313" key="9">
    <source>
        <dbReference type="EMBL" id="UUI05563.1"/>
    </source>
</evidence>
<organism evidence="9 10">
    <name type="scientific">Oceanobacillus jeddahense</name>
    <dbReference type="NCBI Taxonomy" id="1462527"/>
    <lineage>
        <taxon>Bacteria</taxon>
        <taxon>Bacillati</taxon>
        <taxon>Bacillota</taxon>
        <taxon>Bacilli</taxon>
        <taxon>Bacillales</taxon>
        <taxon>Bacillaceae</taxon>
        <taxon>Oceanobacillus</taxon>
    </lineage>
</organism>
<feature type="transmembrane region" description="Helical" evidence="7">
    <location>
        <begin position="119"/>
        <end position="139"/>
    </location>
</feature>
<dbReference type="Gene3D" id="1.20.1250.20">
    <property type="entry name" value="MFS general substrate transporter like domains"/>
    <property type="match status" value="1"/>
</dbReference>
<proteinExistence type="predicted"/>
<evidence type="ECO:0000256" key="6">
    <source>
        <dbReference type="ARBA" id="ARBA00023136"/>
    </source>
</evidence>
<sequence length="172" mass="17501">MGATFAAFSYFTPILTEVTGFSAGIVPIILGIYGVATVIGNIIVGRLTDLHMIPTMTVGLFILTAALTLFGFFAEVSVIAVVAVIIIGLTGVSLNPAMAKRALSVSNTGTLVATVNNSMINLGLMIGSSVGGVAIDAGFGLTSPLWVGIIMGVLGLISLLPVIRGKVSYTAV</sequence>
<evidence type="ECO:0000256" key="1">
    <source>
        <dbReference type="ARBA" id="ARBA00004651"/>
    </source>
</evidence>
<evidence type="ECO:0000256" key="2">
    <source>
        <dbReference type="ARBA" id="ARBA00022448"/>
    </source>
</evidence>
<keyword evidence="4 7" id="KW-0812">Transmembrane</keyword>
<dbReference type="Pfam" id="PF07690">
    <property type="entry name" value="MFS_1"/>
    <property type="match status" value="1"/>
</dbReference>
<feature type="transmembrane region" description="Helical" evidence="7">
    <location>
        <begin position="79"/>
        <end position="98"/>
    </location>
</feature>
<feature type="transmembrane region" description="Helical" evidence="7">
    <location>
        <begin position="145"/>
        <end position="163"/>
    </location>
</feature>
<feature type="domain" description="Major facilitator superfamily (MFS) profile" evidence="8">
    <location>
        <begin position="1"/>
        <end position="170"/>
    </location>
</feature>
<dbReference type="PANTHER" id="PTHR43124:SF8">
    <property type="entry name" value="INNER MEMBRANE TRANSPORT PROTEIN YDHP"/>
    <property type="match status" value="1"/>
</dbReference>
<accession>A0ABY5JYQ1</accession>